<dbReference type="GO" id="GO:0006412">
    <property type="term" value="P:translation"/>
    <property type="evidence" value="ECO:0007669"/>
    <property type="project" value="InterPro"/>
</dbReference>
<dbReference type="EMBL" id="MK573207">
    <property type="protein sequence ID" value="QEM01800.1"/>
    <property type="molecule type" value="Genomic_DNA"/>
</dbReference>
<dbReference type="AlphaFoldDB" id="A0A5C1H841"/>
<keyword evidence="2 4" id="KW-0689">Ribosomal protein</keyword>
<dbReference type="GO" id="GO:0003735">
    <property type="term" value="F:structural constituent of ribosome"/>
    <property type="evidence" value="ECO:0007669"/>
    <property type="project" value="InterPro"/>
</dbReference>
<dbReference type="GO" id="GO:0005840">
    <property type="term" value="C:ribosome"/>
    <property type="evidence" value="ECO:0007669"/>
    <property type="project" value="UniProtKB-KW"/>
</dbReference>
<dbReference type="InterPro" id="IPR035987">
    <property type="entry name" value="Ribosomal_uS8_sf"/>
</dbReference>
<proteinExistence type="inferred from homology"/>
<gene>
    <name evidence="5" type="primary">rps8</name>
</gene>
<name>A0A5C1H841_9APIC</name>
<dbReference type="SUPFAM" id="SSF56047">
    <property type="entry name" value="Ribosomal protein S8"/>
    <property type="match status" value="1"/>
</dbReference>
<accession>A0A5C1H841</accession>
<dbReference type="Gene3D" id="3.30.1490.10">
    <property type="match status" value="1"/>
</dbReference>
<dbReference type="Pfam" id="PF00410">
    <property type="entry name" value="Ribosomal_S8"/>
    <property type="match status" value="1"/>
</dbReference>
<evidence type="ECO:0000256" key="4">
    <source>
        <dbReference type="RuleBase" id="RU003660"/>
    </source>
</evidence>
<evidence type="ECO:0000256" key="2">
    <source>
        <dbReference type="ARBA" id="ARBA00022980"/>
    </source>
</evidence>
<keyword evidence="3 4" id="KW-0687">Ribonucleoprotein</keyword>
<reference evidence="5" key="1">
    <citation type="journal article" date="2019" name="Genome Biol. Evol.">
        <title>Nephromyces represents a diverse and novel lineage of the Apicomplexa that has retained apicoplasts.</title>
        <authorList>
            <person name="Munoz-Gomez S.A."/>
            <person name="Durnin K."/>
            <person name="Eme L."/>
            <person name="Paight C."/>
            <person name="Lane C.E."/>
            <person name="Saffo M.B."/>
            <person name="Slamovits C.H."/>
        </authorList>
    </citation>
    <scope>NUCLEOTIDE SEQUENCE</scope>
    <source>
        <strain evidence="5">678</strain>
    </source>
</reference>
<dbReference type="PROSITE" id="PS00053">
    <property type="entry name" value="RIBOSOMAL_S8"/>
    <property type="match status" value="1"/>
</dbReference>
<comment type="similarity">
    <text evidence="1 4">Belongs to the universal ribosomal protein uS8 family.</text>
</comment>
<dbReference type="Gene3D" id="3.30.1370.30">
    <property type="match status" value="1"/>
</dbReference>
<dbReference type="InterPro" id="IPR000630">
    <property type="entry name" value="Ribosomal_uS8"/>
</dbReference>
<sequence length="121" mass="14596">MNYIKFLNTIKNAYLNKKTYIYIYATKYNYTLAKILKFYKYINNIKIIKNNNKYFLFIDLNNKYWIKIIGIKFINTFNKFKNLYKLNKYSGLYLLTTSKGIMSLSLAKKLKIGGKLICYIW</sequence>
<evidence type="ECO:0000313" key="5">
    <source>
        <dbReference type="EMBL" id="QEM01800.1"/>
    </source>
</evidence>
<organism evidence="5">
    <name type="scientific">Nephromyces sp. ex Molgula occidentalis</name>
    <dbReference type="NCBI Taxonomy" id="2544991"/>
    <lineage>
        <taxon>Eukaryota</taxon>
        <taxon>Sar</taxon>
        <taxon>Alveolata</taxon>
        <taxon>Apicomplexa</taxon>
        <taxon>Aconoidasida</taxon>
        <taxon>Nephromycida</taxon>
        <taxon>Nephromyces</taxon>
    </lineage>
</organism>
<protein>
    <submittedName>
        <fullName evidence="5">30S ribosomal protein S8</fullName>
    </submittedName>
</protein>
<dbReference type="GO" id="GO:1990904">
    <property type="term" value="C:ribonucleoprotein complex"/>
    <property type="evidence" value="ECO:0007669"/>
    <property type="project" value="UniProtKB-KW"/>
</dbReference>
<evidence type="ECO:0000256" key="3">
    <source>
        <dbReference type="ARBA" id="ARBA00023274"/>
    </source>
</evidence>
<evidence type="ECO:0000256" key="1">
    <source>
        <dbReference type="ARBA" id="ARBA00006471"/>
    </source>
</evidence>
<dbReference type="InterPro" id="IPR047863">
    <property type="entry name" value="Ribosomal_uS8_CS"/>
</dbReference>